<dbReference type="FunFam" id="3.50.30.10:FF:000007">
    <property type="entry name" value="Phosphoenolpyruvate synthase"/>
    <property type="match status" value="1"/>
</dbReference>
<dbReference type="InterPro" id="IPR051549">
    <property type="entry name" value="PEP_Utilizing_Enz"/>
</dbReference>
<name>A0A4Y7RZR9_9FIRM</name>
<evidence type="ECO:0000256" key="2">
    <source>
        <dbReference type="ARBA" id="ARBA00022840"/>
    </source>
</evidence>
<dbReference type="GO" id="GO:0005524">
    <property type="term" value="F:ATP binding"/>
    <property type="evidence" value="ECO:0007669"/>
    <property type="project" value="UniProtKB-KW"/>
</dbReference>
<dbReference type="Gene3D" id="3.30.470.20">
    <property type="entry name" value="ATP-grasp fold, B domain"/>
    <property type="match status" value="1"/>
</dbReference>
<reference evidence="10 11" key="1">
    <citation type="journal article" date="2018" name="Environ. Microbiol.">
        <title>Novel energy conservation strategies and behaviour of Pelotomaculum schinkii driving syntrophic propionate catabolism.</title>
        <authorList>
            <person name="Hidalgo-Ahumada C.A.P."/>
            <person name="Nobu M.K."/>
            <person name="Narihiro T."/>
            <person name="Tamaki H."/>
            <person name="Liu W.T."/>
            <person name="Kamagata Y."/>
            <person name="Stams A.J.M."/>
            <person name="Imachi H."/>
            <person name="Sousa D.Z."/>
        </authorList>
    </citation>
    <scope>NUCLEOTIDE SEQUENCE [LARGE SCALE GENOMIC DNA]</scope>
    <source>
        <strain evidence="10 11">MGP</strain>
    </source>
</reference>
<dbReference type="PANTHER" id="PTHR43615">
    <property type="entry name" value="PHOSPHOENOLPYRUVATE SYNTHASE-RELATED"/>
    <property type="match status" value="1"/>
</dbReference>
<comment type="catalytic activity">
    <reaction evidence="3">
        <text>rifampicin + ATP + H2O = 21-phosphorifampicin + AMP + phosphate + 2 H(+)</text>
        <dbReference type="Rhea" id="RHEA:56304"/>
        <dbReference type="ChEBI" id="CHEBI:15377"/>
        <dbReference type="ChEBI" id="CHEBI:15378"/>
        <dbReference type="ChEBI" id="CHEBI:30616"/>
        <dbReference type="ChEBI" id="CHEBI:43474"/>
        <dbReference type="ChEBI" id="CHEBI:71365"/>
        <dbReference type="ChEBI" id="CHEBI:140195"/>
        <dbReference type="ChEBI" id="CHEBI:456215"/>
        <dbReference type="EC" id="2.7.9.6"/>
    </reaction>
    <physiologicalReaction direction="left-to-right" evidence="3">
        <dbReference type="Rhea" id="RHEA:56305"/>
    </physiologicalReaction>
</comment>
<keyword evidence="1" id="KW-0547">Nucleotide-binding</keyword>
<dbReference type="Proteomes" id="UP000297597">
    <property type="component" value="Unassembled WGS sequence"/>
</dbReference>
<dbReference type="SUPFAM" id="SSF56059">
    <property type="entry name" value="Glutathione synthetase ATP-binding domain-like"/>
    <property type="match status" value="1"/>
</dbReference>
<dbReference type="Pfam" id="PF01326">
    <property type="entry name" value="PPDK_N"/>
    <property type="match status" value="1"/>
</dbReference>
<comment type="similarity">
    <text evidence="4">Belongs to the rifampicin phosphotransferase family.</text>
</comment>
<keyword evidence="2" id="KW-0067">ATP-binding</keyword>
<evidence type="ECO:0000313" key="10">
    <source>
        <dbReference type="EMBL" id="TEB13777.1"/>
    </source>
</evidence>
<dbReference type="Gene3D" id="3.50.30.10">
    <property type="entry name" value="Phosphohistidine domain"/>
    <property type="match status" value="1"/>
</dbReference>
<dbReference type="InterPro" id="IPR002192">
    <property type="entry name" value="PPDK_AMP/ATP-bd"/>
</dbReference>
<gene>
    <name evidence="10" type="primary">pigC</name>
    <name evidence="10" type="ORF">Pmgp_00185</name>
</gene>
<evidence type="ECO:0000256" key="4">
    <source>
        <dbReference type="ARBA" id="ARBA00061332"/>
    </source>
</evidence>
<dbReference type="InterPro" id="IPR008279">
    <property type="entry name" value="PEP-util_enz_mobile_dom"/>
</dbReference>
<accession>A0A4Y7RZR9</accession>
<evidence type="ECO:0000313" key="11">
    <source>
        <dbReference type="Proteomes" id="UP000297597"/>
    </source>
</evidence>
<dbReference type="EMBL" id="QFFZ01000001">
    <property type="protein sequence ID" value="TEB13777.1"/>
    <property type="molecule type" value="Genomic_DNA"/>
</dbReference>
<dbReference type="EC" id="2.7.9.6" evidence="5"/>
<dbReference type="SUPFAM" id="SSF52009">
    <property type="entry name" value="Phosphohistidine domain"/>
    <property type="match status" value="1"/>
</dbReference>
<organism evidence="10 11">
    <name type="scientific">Pelotomaculum propionicicum</name>
    <dbReference type="NCBI Taxonomy" id="258475"/>
    <lineage>
        <taxon>Bacteria</taxon>
        <taxon>Bacillati</taxon>
        <taxon>Bacillota</taxon>
        <taxon>Clostridia</taxon>
        <taxon>Eubacteriales</taxon>
        <taxon>Desulfotomaculaceae</taxon>
        <taxon>Pelotomaculum</taxon>
    </lineage>
</organism>
<keyword evidence="11" id="KW-1185">Reference proteome</keyword>
<keyword evidence="10" id="KW-0808">Transferase</keyword>
<dbReference type="GO" id="GO:0016874">
    <property type="term" value="F:ligase activity"/>
    <property type="evidence" value="ECO:0007669"/>
    <property type="project" value="UniProtKB-KW"/>
</dbReference>
<dbReference type="FunFam" id="3.30.1490.20:FF:000010">
    <property type="entry name" value="Phosphoenolpyruvate synthase"/>
    <property type="match status" value="1"/>
</dbReference>
<evidence type="ECO:0000259" key="8">
    <source>
        <dbReference type="Pfam" id="PF00391"/>
    </source>
</evidence>
<evidence type="ECO:0000256" key="5">
    <source>
        <dbReference type="ARBA" id="ARBA00066332"/>
    </source>
</evidence>
<evidence type="ECO:0000256" key="1">
    <source>
        <dbReference type="ARBA" id="ARBA00022741"/>
    </source>
</evidence>
<evidence type="ECO:0000259" key="9">
    <source>
        <dbReference type="Pfam" id="PF01326"/>
    </source>
</evidence>
<dbReference type="OrthoDB" id="9765468at2"/>
<dbReference type="AlphaFoldDB" id="A0A4Y7RZR9"/>
<comment type="caution">
    <text evidence="10">The sequence shown here is derived from an EMBL/GenBank/DDBJ whole genome shotgun (WGS) entry which is preliminary data.</text>
</comment>
<dbReference type="NCBIfam" id="NF004878">
    <property type="entry name" value="PRK06241.1-3"/>
    <property type="match status" value="1"/>
</dbReference>
<dbReference type="NCBIfam" id="NF004877">
    <property type="entry name" value="PRK06241.1-2"/>
    <property type="match status" value="1"/>
</dbReference>
<evidence type="ECO:0000256" key="6">
    <source>
        <dbReference type="ARBA" id="ARBA00074400"/>
    </source>
</evidence>
<protein>
    <recommendedName>
        <fullName evidence="6">Rifampicin phosphotransferase</fullName>
        <ecNumber evidence="5">2.7.9.6</ecNumber>
    </recommendedName>
    <alternativeName>
        <fullName evidence="7">Rifampin phosphotransferase</fullName>
    </alternativeName>
</protein>
<evidence type="ECO:0000256" key="3">
    <source>
        <dbReference type="ARBA" id="ARBA00051922"/>
    </source>
</evidence>
<keyword evidence="10" id="KW-0436">Ligase</keyword>
<proteinExistence type="inferred from homology"/>
<evidence type="ECO:0000256" key="7">
    <source>
        <dbReference type="ARBA" id="ARBA00076136"/>
    </source>
</evidence>
<dbReference type="Gene3D" id="3.30.1490.20">
    <property type="entry name" value="ATP-grasp fold, A domain"/>
    <property type="match status" value="1"/>
</dbReference>
<dbReference type="InterPro" id="IPR013815">
    <property type="entry name" value="ATP_grasp_subdomain_1"/>
</dbReference>
<feature type="domain" description="PEP-utilising enzyme mobile" evidence="8">
    <location>
        <begin position="806"/>
        <end position="876"/>
    </location>
</feature>
<sequence length="885" mass="98613">MNPYVLHFNEIDSTRLPDVGGKGANLGEMSKAGFPVPRGFCVTTSAYRDFIAASHEMDELLDLLDRLQPDQLDEISKLGQRVRDHLLSITIPETIKSAIIEGWQKSGEDREYAVRSSATAEDLPTASFAGQQETYLNVKGADQLLQAVRKCWASLFTDRSIVYRAQNGFDHRSVFLSVVVQQMVFPEVSGIMFTADPVTGNRRIVSIDASFGLGEALVSGIVSADLYQVKAGGIIKKQIAKKEIAIYARPEGGTDKVKLTGDQRTTPSLSNEQAVRLAGMGRSIEEHFGSPQDIEWCLADSEIFILQSRPITTLYPVPPVTDDKIHLFLSFGHVQMMTEVIKPLGISVLRTFLPLGKSSPLGESDLLVEAGGRLYSDAITRLLEYPQLRKRLPEILLNLDELFSRAVRDFMDREEFRTAGRPNRRIKFSLVRKAFPTALAILKNILYRENDQAIDMMNRFITEKVGENRKLLQEVSGPERITRIQEMLNSILTMTIVKVAQYLPTALITYKLIENLSRKWLGDTAELGGISKSPPGNVTTEMGLALGDVADEVRNHPAVIEYLEHANDETFLEDLKTVPGGKDVLPAFLNFFNRYGMRGTGEIDLTRPRWREVPTQLVPAILSHIKGVRPGQHRLDFLAGKKEAELAAGRLLDRLREKPLGFFKARIMRRLIKVHRSLIGIREHPKYFIILNFDLIKQVILQEAAELAMDGILKHPEDVFWLSLREIKEVLESRRLDRDLITSRKEKFQRDEKLTPPRAITSEGEIITAKPGAHVPPGALAGSPVSAGKAEGRARVILKLEEAKMDKGDILVAPYTDPAWTPLFPLAAGLVTEVGGLMTHGAVVAREYGIPAVVGLDNATRKIRDGQKIRVDGTQGFVEIMEQDA</sequence>
<dbReference type="GO" id="GO:0016301">
    <property type="term" value="F:kinase activity"/>
    <property type="evidence" value="ECO:0007669"/>
    <property type="project" value="InterPro"/>
</dbReference>
<dbReference type="Pfam" id="PF00391">
    <property type="entry name" value="PEP-utilizers"/>
    <property type="match status" value="1"/>
</dbReference>
<dbReference type="InterPro" id="IPR036637">
    <property type="entry name" value="Phosphohistidine_dom_sf"/>
</dbReference>
<feature type="domain" description="Pyruvate phosphate dikinase AMP/ATP-binding" evidence="9">
    <location>
        <begin position="18"/>
        <end position="314"/>
    </location>
</feature>
<dbReference type="RefSeq" id="WP_134212080.1">
    <property type="nucleotide sequence ID" value="NZ_QFFZ01000001.1"/>
</dbReference>
<dbReference type="PANTHER" id="PTHR43615:SF1">
    <property type="entry name" value="PPDK_N DOMAIN-CONTAINING PROTEIN"/>
    <property type="match status" value="1"/>
</dbReference>